<sequence>MDSKTLAKYSIFTFQNPHSQNDGLFKSFPKPILRYIFKNATSEQWKKLHQTCKFLFCLNPHLIVDALDISDWCCCRGRFHGTFDNEYVLQYEKKQFEKLSNIWLPKKLHFNSAKIPMSTILTKIIRCEIKDLQLSKCTMSEMDLQFLTKWKKVESFHLSKVTVFNSENVQLPLDQLVEYAPYAKDIRIETCFTTAETSKKLSELKRIRKFKKFVIEELDGTLDHELIYEFIKKNAGINSYFSVEFFDDDENTEVFKELLKHELLKLNWGSILEDHFPIFEHDEMYDKFGIFWYQIQKPKKKNKVGCECWNGKKCSSTNLYKGNFVNISFFNDNALIQLSYEKEIESSEMEEEKEMNKKPSKKKQIWLFLVKKSRSIRNLLNNPFLI</sequence>
<keyword evidence="1" id="KW-1185">Reference proteome</keyword>
<organism evidence="1 2">
    <name type="scientific">Panagrolaimus davidi</name>
    <dbReference type="NCBI Taxonomy" id="227884"/>
    <lineage>
        <taxon>Eukaryota</taxon>
        <taxon>Metazoa</taxon>
        <taxon>Ecdysozoa</taxon>
        <taxon>Nematoda</taxon>
        <taxon>Chromadorea</taxon>
        <taxon>Rhabditida</taxon>
        <taxon>Tylenchina</taxon>
        <taxon>Panagrolaimomorpha</taxon>
        <taxon>Panagrolaimoidea</taxon>
        <taxon>Panagrolaimidae</taxon>
        <taxon>Panagrolaimus</taxon>
    </lineage>
</organism>
<name>A0A914Q9A6_9BILA</name>
<evidence type="ECO:0000313" key="2">
    <source>
        <dbReference type="WBParaSite" id="PDA_v2.g25697.t1"/>
    </source>
</evidence>
<evidence type="ECO:0000313" key="1">
    <source>
        <dbReference type="Proteomes" id="UP000887578"/>
    </source>
</evidence>
<accession>A0A914Q9A6</accession>
<dbReference type="Proteomes" id="UP000887578">
    <property type="component" value="Unplaced"/>
</dbReference>
<proteinExistence type="predicted"/>
<dbReference type="WBParaSite" id="PDA_v2.g25697.t1">
    <property type="protein sequence ID" value="PDA_v2.g25697.t1"/>
    <property type="gene ID" value="PDA_v2.g25697"/>
</dbReference>
<protein>
    <submittedName>
        <fullName evidence="2">F-box domain-containing protein</fullName>
    </submittedName>
</protein>
<dbReference type="AlphaFoldDB" id="A0A914Q9A6"/>
<reference evidence="2" key="1">
    <citation type="submission" date="2022-11" db="UniProtKB">
        <authorList>
            <consortium name="WormBaseParasite"/>
        </authorList>
    </citation>
    <scope>IDENTIFICATION</scope>
</reference>